<gene>
    <name evidence="1" type="ORF">EZI54_22740</name>
</gene>
<sequence length="132" mass="15161">MKQGDLCWILYFETKPTHCLYFGFSFAGPTTYDWWVSPQFMDGTFTKVGAIGKIMESFQSWRDFEETMLRMNADGTPTPGVRDANAQKLFQFIGKHRHDYLMFKKALKGQTAIADRPVQLDPFKACRNCGIA</sequence>
<evidence type="ECO:0000313" key="2">
    <source>
        <dbReference type="Proteomes" id="UP000313645"/>
    </source>
</evidence>
<reference evidence="1 2" key="1">
    <citation type="submission" date="2019-02" db="EMBL/GenBank/DDBJ databases">
        <title>Marinobacter halodurans sp. nov., a marine bacterium isolated from sea tidal flat.</title>
        <authorList>
            <person name="Yoo Y."/>
            <person name="Lee D.W."/>
            <person name="Kim B.S."/>
            <person name="Kim J.-J."/>
        </authorList>
    </citation>
    <scope>NUCLEOTIDE SEQUENCE [LARGE SCALE GENOMIC DNA]</scope>
    <source>
        <strain evidence="1 2">YJ-S3-2</strain>
    </source>
</reference>
<accession>A0ABY1ZFF3</accession>
<keyword evidence="2" id="KW-1185">Reference proteome</keyword>
<name>A0ABY1ZFF3_9GAMM</name>
<dbReference type="RefSeq" id="WP_131484158.1">
    <property type="nucleotide sequence ID" value="NZ_SJDL01000068.1"/>
</dbReference>
<proteinExistence type="predicted"/>
<protein>
    <submittedName>
        <fullName evidence="1">Uncharacterized protein</fullName>
    </submittedName>
</protein>
<comment type="caution">
    <text evidence="1">The sequence shown here is derived from an EMBL/GenBank/DDBJ whole genome shotgun (WGS) entry which is preliminary data.</text>
</comment>
<dbReference type="Proteomes" id="UP000313645">
    <property type="component" value="Unassembled WGS sequence"/>
</dbReference>
<evidence type="ECO:0000313" key="1">
    <source>
        <dbReference type="EMBL" id="TBW47447.1"/>
    </source>
</evidence>
<dbReference type="EMBL" id="SJDL01000068">
    <property type="protein sequence ID" value="TBW47447.1"/>
    <property type="molecule type" value="Genomic_DNA"/>
</dbReference>
<organism evidence="1 2">
    <name type="scientific">Marinobacter halodurans</name>
    <dbReference type="NCBI Taxonomy" id="2528979"/>
    <lineage>
        <taxon>Bacteria</taxon>
        <taxon>Pseudomonadati</taxon>
        <taxon>Pseudomonadota</taxon>
        <taxon>Gammaproteobacteria</taxon>
        <taxon>Pseudomonadales</taxon>
        <taxon>Marinobacteraceae</taxon>
        <taxon>Marinobacter</taxon>
    </lineage>
</organism>